<sequence>MMSPMITPRIKPSSFWRHQPGADLFVQDQRQAKLGGFIANLAAMDELI</sequence>
<dbReference type="AlphaFoldDB" id="A0A4R6U6C4"/>
<name>A0A4R6U6C4_9BURK</name>
<gene>
    <name evidence="1" type="ORF">DFR43_11353</name>
</gene>
<feature type="non-terminal residue" evidence="1">
    <location>
        <position position="48"/>
    </location>
</feature>
<dbReference type="EMBL" id="SNYL01000013">
    <property type="protein sequence ID" value="TDQ41316.1"/>
    <property type="molecule type" value="Genomic_DNA"/>
</dbReference>
<evidence type="ECO:0000313" key="1">
    <source>
        <dbReference type="EMBL" id="TDQ41316.1"/>
    </source>
</evidence>
<comment type="caution">
    <text evidence="1">The sequence shown here is derived from an EMBL/GenBank/DDBJ whole genome shotgun (WGS) entry which is preliminary data.</text>
</comment>
<evidence type="ECO:0000313" key="2">
    <source>
        <dbReference type="Proteomes" id="UP000295510"/>
    </source>
</evidence>
<keyword evidence="2" id="KW-1185">Reference proteome</keyword>
<accession>A0A4R6U6C4</accession>
<dbReference type="Proteomes" id="UP000295510">
    <property type="component" value="Unassembled WGS sequence"/>
</dbReference>
<protein>
    <submittedName>
        <fullName evidence="1">Uncharacterized protein</fullName>
    </submittedName>
</protein>
<reference evidence="1 2" key="1">
    <citation type="submission" date="2019-03" db="EMBL/GenBank/DDBJ databases">
        <title>Genomic Encyclopedia of Type Strains, Phase IV (KMG-IV): sequencing the most valuable type-strain genomes for metagenomic binning, comparative biology and taxonomic classification.</title>
        <authorList>
            <person name="Goeker M."/>
        </authorList>
    </citation>
    <scope>NUCLEOTIDE SEQUENCE [LARGE SCALE GENOMIC DNA]</scope>
    <source>
        <strain evidence="1 2">DSM 19605</strain>
    </source>
</reference>
<proteinExistence type="predicted"/>
<organism evidence="1 2">
    <name type="scientific">Tepidicella xavieri</name>
    <dbReference type="NCBI Taxonomy" id="360241"/>
    <lineage>
        <taxon>Bacteria</taxon>
        <taxon>Pseudomonadati</taxon>
        <taxon>Pseudomonadota</taxon>
        <taxon>Betaproteobacteria</taxon>
        <taxon>Burkholderiales</taxon>
        <taxon>Tepidicella</taxon>
    </lineage>
</organism>